<dbReference type="SUPFAM" id="SSF55874">
    <property type="entry name" value="ATPase domain of HSP90 chaperone/DNA topoisomerase II/histidine kinase"/>
    <property type="match status" value="1"/>
</dbReference>
<feature type="domain" description="Histidine kinase/HSP90-like ATPase" evidence="3">
    <location>
        <begin position="35"/>
        <end position="141"/>
    </location>
</feature>
<dbReference type="CDD" id="cd16936">
    <property type="entry name" value="HATPase_RsbW-like"/>
    <property type="match status" value="1"/>
</dbReference>
<dbReference type="RefSeq" id="WP_380230911.1">
    <property type="nucleotide sequence ID" value="NZ_JBHSVH010000002.1"/>
</dbReference>
<keyword evidence="1" id="KW-0418">Kinase</keyword>
<sequence>MTSSDPSTGGPARAHLPQTGQRRRLALTAVPGPVGHGRRFARQALEDWGWSDSETRTDDILLIVSELLANACLHGGGPRELVLTASPAHLRVEVLDCEMLLPSPRPPHLVDAPGGHGLHIVQRLSQRWGAVAHGDGKAVWAEFDAARSPVLGTAVAPL</sequence>
<dbReference type="Gene3D" id="3.30.565.10">
    <property type="entry name" value="Histidine kinase-like ATPase, C-terminal domain"/>
    <property type="match status" value="1"/>
</dbReference>
<organism evidence="4 5">
    <name type="scientific">Kitasatospora paranensis</name>
    <dbReference type="NCBI Taxonomy" id="258053"/>
    <lineage>
        <taxon>Bacteria</taxon>
        <taxon>Bacillati</taxon>
        <taxon>Actinomycetota</taxon>
        <taxon>Actinomycetes</taxon>
        <taxon>Kitasatosporales</taxon>
        <taxon>Streptomycetaceae</taxon>
        <taxon>Kitasatospora</taxon>
    </lineage>
</organism>
<dbReference type="PANTHER" id="PTHR35526">
    <property type="entry name" value="ANTI-SIGMA-F FACTOR RSBW-RELATED"/>
    <property type="match status" value="1"/>
</dbReference>
<evidence type="ECO:0000259" key="3">
    <source>
        <dbReference type="Pfam" id="PF13581"/>
    </source>
</evidence>
<keyword evidence="1" id="KW-0808">Transferase</keyword>
<feature type="region of interest" description="Disordered" evidence="2">
    <location>
        <begin position="1"/>
        <end position="23"/>
    </location>
</feature>
<dbReference type="Proteomes" id="UP001596435">
    <property type="component" value="Unassembled WGS sequence"/>
</dbReference>
<protein>
    <submittedName>
        <fullName evidence="4">ATP-binding protein</fullName>
    </submittedName>
</protein>
<gene>
    <name evidence="4" type="ORF">ACFQMG_10090</name>
</gene>
<comment type="caution">
    <text evidence="4">The sequence shown here is derived from an EMBL/GenBank/DDBJ whole genome shotgun (WGS) entry which is preliminary data.</text>
</comment>
<dbReference type="InterPro" id="IPR050267">
    <property type="entry name" value="Anti-sigma-factor_SerPK"/>
</dbReference>
<keyword evidence="5" id="KW-1185">Reference proteome</keyword>
<evidence type="ECO:0000313" key="5">
    <source>
        <dbReference type="Proteomes" id="UP001596435"/>
    </source>
</evidence>
<evidence type="ECO:0000313" key="4">
    <source>
        <dbReference type="EMBL" id="MFC7179906.1"/>
    </source>
</evidence>
<dbReference type="GO" id="GO:0005524">
    <property type="term" value="F:ATP binding"/>
    <property type="evidence" value="ECO:0007669"/>
    <property type="project" value="UniProtKB-KW"/>
</dbReference>
<evidence type="ECO:0000256" key="1">
    <source>
        <dbReference type="ARBA" id="ARBA00022527"/>
    </source>
</evidence>
<reference evidence="5" key="1">
    <citation type="journal article" date="2019" name="Int. J. Syst. Evol. Microbiol.">
        <title>The Global Catalogue of Microorganisms (GCM) 10K type strain sequencing project: providing services to taxonomists for standard genome sequencing and annotation.</title>
        <authorList>
            <consortium name="The Broad Institute Genomics Platform"/>
            <consortium name="The Broad Institute Genome Sequencing Center for Infectious Disease"/>
            <person name="Wu L."/>
            <person name="Ma J."/>
        </authorList>
    </citation>
    <scope>NUCLEOTIDE SEQUENCE [LARGE SCALE GENOMIC DNA]</scope>
    <source>
        <strain evidence="5">CGMCC 1.12859</strain>
    </source>
</reference>
<dbReference type="InterPro" id="IPR036890">
    <property type="entry name" value="HATPase_C_sf"/>
</dbReference>
<proteinExistence type="predicted"/>
<dbReference type="PANTHER" id="PTHR35526:SF3">
    <property type="entry name" value="ANTI-SIGMA-F FACTOR RSBW"/>
    <property type="match status" value="1"/>
</dbReference>
<dbReference type="InterPro" id="IPR003594">
    <property type="entry name" value="HATPase_dom"/>
</dbReference>
<dbReference type="Pfam" id="PF13581">
    <property type="entry name" value="HATPase_c_2"/>
    <property type="match status" value="1"/>
</dbReference>
<keyword evidence="4" id="KW-0067">ATP-binding</keyword>
<accession>A0ABW2FVK3</accession>
<dbReference type="EMBL" id="JBHTAJ010000015">
    <property type="protein sequence ID" value="MFC7179906.1"/>
    <property type="molecule type" value="Genomic_DNA"/>
</dbReference>
<evidence type="ECO:0000256" key="2">
    <source>
        <dbReference type="SAM" id="MobiDB-lite"/>
    </source>
</evidence>
<keyword evidence="1" id="KW-0723">Serine/threonine-protein kinase</keyword>
<name>A0ABW2FVK3_9ACTN</name>
<keyword evidence="4" id="KW-0547">Nucleotide-binding</keyword>